<dbReference type="InterPro" id="IPR000644">
    <property type="entry name" value="CBS_dom"/>
</dbReference>
<name>A0A9P0AXI7_BRAAE</name>
<keyword evidence="6 12" id="KW-0129">CBS domain</keyword>
<comment type="function">
    <text evidence="10">Hydro-lyase catalyzing the first step of the transsulfuration pathway, where the hydroxyl group of L-serine is displaced by L-homocysteine in a beta-replacement reaction to form L-cystathionine, the precursor of L-cysteine. This catabolic route allows the elimination of L-methionine and the toxic metabolite L-homocysteine. Also involved in the production of hydrogen sulfide, a gasotransmitter with signaling and cytoprotective effects on neurons.</text>
</comment>
<evidence type="ECO:0000256" key="12">
    <source>
        <dbReference type="PROSITE-ProRule" id="PRU00703"/>
    </source>
</evidence>
<dbReference type="AlphaFoldDB" id="A0A9P0AXI7"/>
<keyword evidence="8 13" id="KW-0456">Lyase</keyword>
<organism evidence="15 16">
    <name type="scientific">Brassicogethes aeneus</name>
    <name type="common">Rape pollen beetle</name>
    <name type="synonym">Meligethes aeneus</name>
    <dbReference type="NCBI Taxonomy" id="1431903"/>
    <lineage>
        <taxon>Eukaryota</taxon>
        <taxon>Metazoa</taxon>
        <taxon>Ecdysozoa</taxon>
        <taxon>Arthropoda</taxon>
        <taxon>Hexapoda</taxon>
        <taxon>Insecta</taxon>
        <taxon>Pterygota</taxon>
        <taxon>Neoptera</taxon>
        <taxon>Endopterygota</taxon>
        <taxon>Coleoptera</taxon>
        <taxon>Polyphaga</taxon>
        <taxon>Cucujiformia</taxon>
        <taxon>Nitidulidae</taxon>
        <taxon>Meligethinae</taxon>
        <taxon>Brassicogethes</taxon>
    </lineage>
</organism>
<proteinExistence type="inferred from homology"/>
<dbReference type="CDD" id="cd01561">
    <property type="entry name" value="CBS_like"/>
    <property type="match status" value="1"/>
</dbReference>
<evidence type="ECO:0000256" key="4">
    <source>
        <dbReference type="ARBA" id="ARBA00012041"/>
    </source>
</evidence>
<dbReference type="GO" id="GO:0005737">
    <property type="term" value="C:cytoplasm"/>
    <property type="evidence" value="ECO:0007669"/>
    <property type="project" value="InterPro"/>
</dbReference>
<keyword evidence="16" id="KW-1185">Reference proteome</keyword>
<dbReference type="GO" id="GO:0006535">
    <property type="term" value="P:cysteine biosynthetic process from serine"/>
    <property type="evidence" value="ECO:0007669"/>
    <property type="project" value="UniProtKB-UniRule"/>
</dbReference>
<dbReference type="GO" id="GO:0019343">
    <property type="term" value="P:cysteine biosynthetic process via cystathionine"/>
    <property type="evidence" value="ECO:0007669"/>
    <property type="project" value="UniProtKB-UniRule"/>
</dbReference>
<evidence type="ECO:0000256" key="10">
    <source>
        <dbReference type="ARBA" id="ARBA00045425"/>
    </source>
</evidence>
<dbReference type="InterPro" id="IPR005857">
    <property type="entry name" value="Cysta_beta_synth"/>
</dbReference>
<dbReference type="NCBIfam" id="TIGR01137">
    <property type="entry name" value="cysta_beta"/>
    <property type="match status" value="1"/>
</dbReference>
<dbReference type="SUPFAM" id="SSF54631">
    <property type="entry name" value="CBS-domain pair"/>
    <property type="match status" value="1"/>
</dbReference>
<dbReference type="Proteomes" id="UP001154078">
    <property type="component" value="Chromosome 2"/>
</dbReference>
<dbReference type="InterPro" id="IPR001216">
    <property type="entry name" value="P-phosphate_BS"/>
</dbReference>
<dbReference type="InterPro" id="IPR036052">
    <property type="entry name" value="TrpB-like_PALP_sf"/>
</dbReference>
<dbReference type="SMART" id="SM00116">
    <property type="entry name" value="CBS"/>
    <property type="match status" value="2"/>
</dbReference>
<dbReference type="Pfam" id="PF00291">
    <property type="entry name" value="PALP"/>
    <property type="match status" value="1"/>
</dbReference>
<dbReference type="PANTHER" id="PTHR10314">
    <property type="entry name" value="CYSTATHIONINE BETA-SYNTHASE"/>
    <property type="match status" value="1"/>
</dbReference>
<evidence type="ECO:0000256" key="13">
    <source>
        <dbReference type="RuleBase" id="RU361204"/>
    </source>
</evidence>
<evidence type="ECO:0000256" key="3">
    <source>
        <dbReference type="ARBA" id="ARBA00007103"/>
    </source>
</evidence>
<comment type="catalytic activity">
    <reaction evidence="11 13">
        <text>L-homocysteine + L-serine = L,L-cystathionine + H2O</text>
        <dbReference type="Rhea" id="RHEA:10112"/>
        <dbReference type="ChEBI" id="CHEBI:15377"/>
        <dbReference type="ChEBI" id="CHEBI:33384"/>
        <dbReference type="ChEBI" id="CHEBI:58161"/>
        <dbReference type="ChEBI" id="CHEBI:58199"/>
        <dbReference type="EC" id="4.2.1.22"/>
    </reaction>
</comment>
<accession>A0A9P0AXI7</accession>
<dbReference type="Gene3D" id="3.10.580.10">
    <property type="entry name" value="CBS-domain"/>
    <property type="match status" value="1"/>
</dbReference>
<dbReference type="PROSITE" id="PS51371">
    <property type="entry name" value="CBS"/>
    <property type="match status" value="1"/>
</dbReference>
<evidence type="ECO:0000256" key="9">
    <source>
        <dbReference type="ARBA" id="ARBA00026192"/>
    </source>
</evidence>
<dbReference type="FunFam" id="3.40.50.1100:FF:000003">
    <property type="entry name" value="Cystathionine beta-synthase"/>
    <property type="match status" value="1"/>
</dbReference>
<dbReference type="InterPro" id="IPR046342">
    <property type="entry name" value="CBS_dom_sf"/>
</dbReference>
<sequence>MSESTENHCTNQKIKQLKTNLSFWSPLNNSFAVPDKPSKCTWHKKVCPTASPHRTQEWKRTSKLLPNVLSTIGNTPLIKLNKIPKDCGVVCDIYVKCEFFNPGGSVKDRIGYRMVEDAEKQGILKPGATIIEPSSGNTGIGIALAAAVKGYRCLIVMSEKMSNEKVSVLNALGAEIVRTPVTADSDSPDGMFGVTHRLKNEIANSVILDQYSNPGNSLAHYDTTAEEILDQCDGNVDMIVIGTGTGGTISGIGRKIKEKSPNTVIVGADPEGSILALPAKLNETDVGFYEVEGVGYDFLPTVLDRSVVDKWVKTNDKDSLPMARRLIRDEGLLCGSSSGANLSAAIIAAKDLKPGQRVVVILPDSIRNYITKFISDQWMEARDFQPCVNTKNHWWWDVPVTTIPLEKLQTATPSMTCERVLNVMKKLGVDQVPLVDNNSIVIGMITLQNLMNGLISGRVQSNQSIESIVMRIYPKVYTTANLGVISRVLEKESYVMILEKQANGDKPVGIVTAIDLLKFISESKPAN</sequence>
<evidence type="ECO:0000256" key="8">
    <source>
        <dbReference type="ARBA" id="ARBA00023239"/>
    </source>
</evidence>
<comment type="pathway">
    <text evidence="2">Amino-acid biosynthesis; L-cysteine biosynthesis; L-cysteine from L-homocysteine and L-serine: step 1/2.</text>
</comment>
<comment type="similarity">
    <text evidence="3 13">Belongs to the cysteine synthase/cystathionine beta-synthase family.</text>
</comment>
<evidence type="ECO:0000256" key="11">
    <source>
        <dbReference type="ARBA" id="ARBA00047490"/>
    </source>
</evidence>
<dbReference type="SUPFAM" id="SSF53686">
    <property type="entry name" value="Tryptophan synthase beta subunit-like PLP-dependent enzymes"/>
    <property type="match status" value="1"/>
</dbReference>
<evidence type="ECO:0000313" key="15">
    <source>
        <dbReference type="EMBL" id="CAH0550348.1"/>
    </source>
</evidence>
<dbReference type="GO" id="GO:0030170">
    <property type="term" value="F:pyridoxal phosphate binding"/>
    <property type="evidence" value="ECO:0007669"/>
    <property type="project" value="UniProtKB-ARBA"/>
</dbReference>
<dbReference type="GO" id="GO:0004122">
    <property type="term" value="F:cystathionine beta-synthase activity"/>
    <property type="evidence" value="ECO:0007669"/>
    <property type="project" value="UniProtKB-UniRule"/>
</dbReference>
<dbReference type="Pfam" id="PF00571">
    <property type="entry name" value="CBS"/>
    <property type="match status" value="1"/>
</dbReference>
<dbReference type="InterPro" id="IPR001926">
    <property type="entry name" value="TrpB-like_PALP"/>
</dbReference>
<comment type="cofactor">
    <cofactor evidence="1 13">
        <name>pyridoxal 5'-phosphate</name>
        <dbReference type="ChEBI" id="CHEBI:597326"/>
    </cofactor>
</comment>
<dbReference type="EMBL" id="OV121133">
    <property type="protein sequence ID" value="CAH0550348.1"/>
    <property type="molecule type" value="Genomic_DNA"/>
</dbReference>
<evidence type="ECO:0000256" key="5">
    <source>
        <dbReference type="ARBA" id="ARBA00022898"/>
    </source>
</evidence>
<evidence type="ECO:0000256" key="2">
    <source>
        <dbReference type="ARBA" id="ARBA00005003"/>
    </source>
</evidence>
<gene>
    <name evidence="15" type="ORF">MELIAE_LOCUS3184</name>
</gene>
<keyword evidence="7 13" id="KW-0198">Cysteine biosynthesis</keyword>
<evidence type="ECO:0000256" key="7">
    <source>
        <dbReference type="ARBA" id="ARBA00023192"/>
    </source>
</evidence>
<dbReference type="InterPro" id="IPR050214">
    <property type="entry name" value="Cys_Synth/Cystath_Beta-Synth"/>
</dbReference>
<evidence type="ECO:0000256" key="6">
    <source>
        <dbReference type="ARBA" id="ARBA00023122"/>
    </source>
</evidence>
<evidence type="ECO:0000259" key="14">
    <source>
        <dbReference type="PROSITE" id="PS51371"/>
    </source>
</evidence>
<dbReference type="PROSITE" id="PS00901">
    <property type="entry name" value="CYS_SYNTHASE"/>
    <property type="match status" value="1"/>
</dbReference>
<dbReference type="FunFam" id="3.40.50.1100:FF:000118">
    <property type="entry name" value="Related to CYS4-cystathionine beta-synthase"/>
    <property type="match status" value="1"/>
</dbReference>
<evidence type="ECO:0000313" key="16">
    <source>
        <dbReference type="Proteomes" id="UP001154078"/>
    </source>
</evidence>
<evidence type="ECO:0000256" key="1">
    <source>
        <dbReference type="ARBA" id="ARBA00001933"/>
    </source>
</evidence>
<dbReference type="EC" id="4.2.1.22" evidence="4 13"/>
<keyword evidence="13" id="KW-0028">Amino-acid biosynthesis</keyword>
<dbReference type="OrthoDB" id="728at2759"/>
<protein>
    <recommendedName>
        <fullName evidence="9 13">Cystathionine beta-synthase</fullName>
        <ecNumber evidence="4 13">4.2.1.22</ecNumber>
    </recommendedName>
</protein>
<feature type="domain" description="CBS" evidence="14">
    <location>
        <begin position="402"/>
        <end position="461"/>
    </location>
</feature>
<dbReference type="Gene3D" id="3.40.50.1100">
    <property type="match status" value="2"/>
</dbReference>
<keyword evidence="5 13" id="KW-0663">Pyridoxal phosphate</keyword>
<reference evidence="15" key="1">
    <citation type="submission" date="2021-12" db="EMBL/GenBank/DDBJ databases">
        <authorList>
            <person name="King R."/>
        </authorList>
    </citation>
    <scope>NUCLEOTIDE SEQUENCE</scope>
</reference>